<dbReference type="EMBL" id="AP035883">
    <property type="protein sequence ID" value="BFP50159.1"/>
    <property type="molecule type" value="Genomic_DNA"/>
</dbReference>
<organism evidence="1">
    <name type="scientific">Kitasatospora sp. CMC57</name>
    <dbReference type="NCBI Taxonomy" id="3231513"/>
    <lineage>
        <taxon>Bacteria</taxon>
        <taxon>Bacillati</taxon>
        <taxon>Actinomycetota</taxon>
        <taxon>Actinomycetes</taxon>
        <taxon>Kitasatosporales</taxon>
        <taxon>Streptomycetaceae</taxon>
        <taxon>Kitasatospora</taxon>
    </lineage>
</organism>
<sequence length="269" mass="29407">MTTGETTDDRFLQALLARFQRVDVLAEHTMTNSVHWRVAPGSALAGDDVKTDPHQLSHSAHHALVVAIDHLQALAALVRGTEKDGVREMQLHSYAPFTLLRAALENAARAVWLLGPAARRERVHRCLTMHLADLASMEKKAKLVQAPLDVYPERNERILNLLRGAGVPESELVKKKLRMPDWATVVADAGDLAKVENAVLLWSLCSALAHGDLGGTLTVLDRDLMATNGDVSWARVSASPERVLTATSAALVMAEYAFNLYAVRARAPY</sequence>
<gene>
    <name evidence="1" type="ORF">KCMC57_65280</name>
</gene>
<name>A0AB33K921_9ACTN</name>
<dbReference type="AlphaFoldDB" id="A0AB33K921"/>
<evidence type="ECO:0000313" key="1">
    <source>
        <dbReference type="EMBL" id="BFP50159.1"/>
    </source>
</evidence>
<protein>
    <submittedName>
        <fullName evidence="1">Uncharacterized protein</fullName>
    </submittedName>
</protein>
<reference evidence="1" key="1">
    <citation type="submission" date="2024-07" db="EMBL/GenBank/DDBJ databases">
        <title>Complete genome sequences of cellulolytic bacteria, Kitasatospora sp. CMC57 and Streptomyces sp. CMC78, isolated from Japanese agricultural soil.</title>
        <authorList>
            <person name="Hashimoto T."/>
            <person name="Ito M."/>
            <person name="Iwamoto M."/>
            <person name="Fukahori D."/>
            <person name="Shoda T."/>
            <person name="Sakoda M."/>
            <person name="Morohoshi T."/>
            <person name="Mitsuboshi M."/>
            <person name="Nishizawa T."/>
        </authorList>
    </citation>
    <scope>NUCLEOTIDE SEQUENCE</scope>
    <source>
        <strain evidence="1">CMC57</strain>
        <plasmid evidence="1">pCMC57_02</plasmid>
    </source>
</reference>
<dbReference type="RefSeq" id="WP_408649607.1">
    <property type="nucleotide sequence ID" value="NZ_AP035881.2"/>
</dbReference>
<keyword evidence="1" id="KW-0614">Plasmid</keyword>
<proteinExistence type="predicted"/>
<geneLocation type="plasmid" evidence="1">
    <name>pCMC57_02</name>
</geneLocation>
<accession>A0AB33K921</accession>